<evidence type="ECO:0000313" key="2">
    <source>
        <dbReference type="Proteomes" id="UP000694044"/>
    </source>
</evidence>
<dbReference type="Proteomes" id="UP000694044">
    <property type="component" value="Unassembled WGS sequence"/>
</dbReference>
<keyword evidence="2" id="KW-1185">Reference proteome</keyword>
<protein>
    <submittedName>
        <fullName evidence="1">Uncharacterized protein</fullName>
    </submittedName>
</protein>
<reference evidence="1" key="1">
    <citation type="submission" date="2021-02" db="EMBL/GenBank/DDBJ databases">
        <authorList>
            <person name="Palmer J.M."/>
        </authorList>
    </citation>
    <scope>NUCLEOTIDE SEQUENCE</scope>
    <source>
        <strain evidence="1">SCRP734</strain>
    </source>
</reference>
<name>A0A8T1VXV8_9STRA</name>
<dbReference type="AlphaFoldDB" id="A0A8T1VXV8"/>
<comment type="caution">
    <text evidence="1">The sequence shown here is derived from an EMBL/GenBank/DDBJ whole genome shotgun (WGS) entry which is preliminary data.</text>
</comment>
<evidence type="ECO:0000313" key="1">
    <source>
        <dbReference type="EMBL" id="KAG7384730.1"/>
    </source>
</evidence>
<dbReference type="EMBL" id="JAGDFM010000139">
    <property type="protein sequence ID" value="KAG7384730.1"/>
    <property type="molecule type" value="Genomic_DNA"/>
</dbReference>
<accession>A0A8T1VXV8</accession>
<organism evidence="1 2">
    <name type="scientific">Phytophthora pseudosyringae</name>
    <dbReference type="NCBI Taxonomy" id="221518"/>
    <lineage>
        <taxon>Eukaryota</taxon>
        <taxon>Sar</taxon>
        <taxon>Stramenopiles</taxon>
        <taxon>Oomycota</taxon>
        <taxon>Peronosporomycetes</taxon>
        <taxon>Peronosporales</taxon>
        <taxon>Peronosporaceae</taxon>
        <taxon>Phytophthora</taxon>
    </lineage>
</organism>
<gene>
    <name evidence="1" type="ORF">PHYPSEUDO_002259</name>
</gene>
<sequence>MLTVPLWKGTEPLSEGLVQTLCGDSSGAAVDLHRHIVSPPSSASTGLCRKYSGYVYVYCVGSLTVVKTEIHREFCSARRFQRSISDLLCCDEDKLLLGRSRTHYSL</sequence>
<proteinExistence type="predicted"/>